<dbReference type="PROSITE" id="PS50977">
    <property type="entry name" value="HTH_TETR_2"/>
    <property type="match status" value="1"/>
</dbReference>
<feature type="domain" description="HTH tetR-type" evidence="3">
    <location>
        <begin position="15"/>
        <end position="74"/>
    </location>
</feature>
<proteinExistence type="predicted"/>
<keyword evidence="5" id="KW-1185">Reference proteome</keyword>
<protein>
    <submittedName>
        <fullName evidence="4">TetR family transcriptional regulator</fullName>
    </submittedName>
</protein>
<feature type="DNA-binding region" description="H-T-H motif" evidence="2">
    <location>
        <begin position="37"/>
        <end position="56"/>
    </location>
</feature>
<dbReference type="RefSeq" id="WP_129390471.1">
    <property type="nucleotide sequence ID" value="NZ_CP035494.1"/>
</dbReference>
<dbReference type="EMBL" id="CP035494">
    <property type="protein sequence ID" value="QAY60645.1"/>
    <property type="molecule type" value="Genomic_DNA"/>
</dbReference>
<dbReference type="GO" id="GO:0003677">
    <property type="term" value="F:DNA binding"/>
    <property type="evidence" value="ECO:0007669"/>
    <property type="project" value="UniProtKB-UniRule"/>
</dbReference>
<sequence>MPEHTGVERPGGRTARTRRAVHAAVRELLAEPDVELSIPAVAARSGVHATTVYRRWRTIESLLLDVAVDDLNAQHPVTVTGDLEVDLTGYVHRLLVGIRSAGQLAFFQAIQSASRQADSAAEIEALVGPRVAQFQELLDAAGVTVIGGMRLVELIIAPAYFWAQVGAPLDPDRDTRRLVETVLRVAG</sequence>
<keyword evidence="1 2" id="KW-0238">DNA-binding</keyword>
<evidence type="ECO:0000313" key="5">
    <source>
        <dbReference type="Proteomes" id="UP000293995"/>
    </source>
</evidence>
<dbReference type="Proteomes" id="UP000293995">
    <property type="component" value="Chromosome"/>
</dbReference>
<evidence type="ECO:0000313" key="4">
    <source>
        <dbReference type="EMBL" id="QAY60645.1"/>
    </source>
</evidence>
<dbReference type="KEGG" id="mprt:ET475_12045"/>
<dbReference type="Gene3D" id="1.10.10.60">
    <property type="entry name" value="Homeodomain-like"/>
    <property type="match status" value="1"/>
</dbReference>
<evidence type="ECO:0000259" key="3">
    <source>
        <dbReference type="PROSITE" id="PS50977"/>
    </source>
</evidence>
<dbReference type="InterPro" id="IPR001647">
    <property type="entry name" value="HTH_TetR"/>
</dbReference>
<name>A0A4P6EEB8_9MICO</name>
<dbReference type="AlphaFoldDB" id="A0A4P6EEB8"/>
<reference evidence="4 5" key="1">
    <citation type="submission" date="2019-01" db="EMBL/GenBank/DDBJ databases">
        <title>Genome sequencing of strain DFW100M-13.</title>
        <authorList>
            <person name="Heo J."/>
            <person name="Kim S.-J."/>
            <person name="Kim J.-S."/>
            <person name="Hong S.-B."/>
            <person name="Kwon S.-W."/>
        </authorList>
    </citation>
    <scope>NUCLEOTIDE SEQUENCE [LARGE SCALE GENOMIC DNA]</scope>
    <source>
        <strain evidence="4 5">DFW100M-13</strain>
    </source>
</reference>
<evidence type="ECO:0000256" key="2">
    <source>
        <dbReference type="PROSITE-ProRule" id="PRU00335"/>
    </source>
</evidence>
<dbReference type="InterPro" id="IPR009057">
    <property type="entry name" value="Homeodomain-like_sf"/>
</dbReference>
<dbReference type="Gene3D" id="1.10.357.10">
    <property type="entry name" value="Tetracycline Repressor, domain 2"/>
    <property type="match status" value="1"/>
</dbReference>
<dbReference type="SUPFAM" id="SSF46689">
    <property type="entry name" value="Homeodomain-like"/>
    <property type="match status" value="1"/>
</dbReference>
<gene>
    <name evidence="4" type="ORF">ET475_12045</name>
</gene>
<evidence type="ECO:0000256" key="1">
    <source>
        <dbReference type="ARBA" id="ARBA00023125"/>
    </source>
</evidence>
<organism evidence="4 5">
    <name type="scientific">Microbacterium protaetiae</name>
    <dbReference type="NCBI Taxonomy" id="2509458"/>
    <lineage>
        <taxon>Bacteria</taxon>
        <taxon>Bacillati</taxon>
        <taxon>Actinomycetota</taxon>
        <taxon>Actinomycetes</taxon>
        <taxon>Micrococcales</taxon>
        <taxon>Microbacteriaceae</taxon>
        <taxon>Microbacterium</taxon>
    </lineage>
</organism>
<dbReference type="OrthoDB" id="9796019at2"/>
<accession>A0A4P6EEB8</accession>